<dbReference type="SUPFAM" id="SSF55383">
    <property type="entry name" value="Copper amine oxidase, domain N"/>
    <property type="match status" value="1"/>
</dbReference>
<gene>
    <name evidence="2" type="ORF">MOMUL_26630</name>
</gene>
<keyword evidence="3" id="KW-1185">Reference proteome</keyword>
<dbReference type="InterPro" id="IPR036582">
    <property type="entry name" value="Mao_N_sf"/>
</dbReference>
<organism evidence="2 3">
    <name type="scientific">Moorella mulderi DSM 14980</name>
    <dbReference type="NCBI Taxonomy" id="1122241"/>
    <lineage>
        <taxon>Bacteria</taxon>
        <taxon>Bacillati</taxon>
        <taxon>Bacillota</taxon>
        <taxon>Clostridia</taxon>
        <taxon>Neomoorellales</taxon>
        <taxon>Neomoorellaceae</taxon>
        <taxon>Neomoorella</taxon>
    </lineage>
</organism>
<dbReference type="AlphaFoldDB" id="A0A151AUA8"/>
<evidence type="ECO:0000313" key="3">
    <source>
        <dbReference type="Proteomes" id="UP000075670"/>
    </source>
</evidence>
<evidence type="ECO:0000259" key="1">
    <source>
        <dbReference type="Pfam" id="PF07833"/>
    </source>
</evidence>
<reference evidence="2 3" key="1">
    <citation type="submission" date="2016-02" db="EMBL/GenBank/DDBJ databases">
        <title>Genome sequence of Moorella mulderi DSM 14980.</title>
        <authorList>
            <person name="Poehlein A."/>
            <person name="Daniel R."/>
        </authorList>
    </citation>
    <scope>NUCLEOTIDE SEQUENCE [LARGE SCALE GENOMIC DNA]</scope>
    <source>
        <strain evidence="2 3">DSM 14980</strain>
    </source>
</reference>
<dbReference type="Gene3D" id="3.30.457.10">
    <property type="entry name" value="Copper amine oxidase-like, N-terminal domain"/>
    <property type="match status" value="1"/>
</dbReference>
<dbReference type="PATRIC" id="fig|1122241.3.peg.2829"/>
<comment type="caution">
    <text evidence="2">The sequence shown here is derived from an EMBL/GenBank/DDBJ whole genome shotgun (WGS) entry which is preliminary data.</text>
</comment>
<protein>
    <recommendedName>
        <fullName evidence="1">Copper amine oxidase-like N-terminal domain-containing protein</fullName>
    </recommendedName>
</protein>
<dbReference type="OrthoDB" id="2083476at2"/>
<dbReference type="InterPro" id="IPR012854">
    <property type="entry name" value="Cu_amine_oxidase-like_N"/>
</dbReference>
<dbReference type="Pfam" id="PF07833">
    <property type="entry name" value="Cu_amine_oxidN1"/>
    <property type="match status" value="1"/>
</dbReference>
<dbReference type="EMBL" id="LTBC01000015">
    <property type="protein sequence ID" value="KYH31130.1"/>
    <property type="molecule type" value="Genomic_DNA"/>
</dbReference>
<dbReference type="RefSeq" id="WP_062285476.1">
    <property type="nucleotide sequence ID" value="NZ_LTBC01000015.1"/>
</dbReference>
<proteinExistence type="predicted"/>
<accession>A0A151AUA8</accession>
<sequence length="254" mass="28491">MKRAAIILYVIFIVLFGGIAVARAGENIRIFVDGKEIYTDVPLQVIEGRTMVPLRAVGEALGADVRWDDANNTVVIVNHIKELQLPSEFITLLEQNPGLRQVLIQWANLLRTEPALTNDFLQNPEMLPVLINLAKLINSDPVLANKLADTIEKHYNPTPPIIPQFPTTPLPKNIPSTSYKGLGSGHWISENSDGKYIKLEDGSLWEISSFDQIDTRFWLTTDDITVIENNNPFYPYLLINTDEAEEAEAKLLSQ</sequence>
<evidence type="ECO:0000313" key="2">
    <source>
        <dbReference type="EMBL" id="KYH31130.1"/>
    </source>
</evidence>
<name>A0A151AUA8_9FIRM</name>
<feature type="domain" description="Copper amine oxidase-like N-terminal" evidence="1">
    <location>
        <begin position="32"/>
        <end position="85"/>
    </location>
</feature>
<dbReference type="Proteomes" id="UP000075670">
    <property type="component" value="Unassembled WGS sequence"/>
</dbReference>